<dbReference type="SMART" id="SM00483">
    <property type="entry name" value="POLXc"/>
    <property type="match status" value="1"/>
</dbReference>
<dbReference type="Pfam" id="PF14791">
    <property type="entry name" value="DNA_pol_B_thumb"/>
    <property type="match status" value="1"/>
</dbReference>
<feature type="domain" description="DNA-directed DNA polymerase X" evidence="24">
    <location>
        <begin position="1"/>
        <end position="320"/>
    </location>
</feature>
<dbReference type="EMBL" id="JACEFB010000004">
    <property type="protein sequence ID" value="MBA2226125.1"/>
    <property type="molecule type" value="Genomic_DNA"/>
</dbReference>
<dbReference type="InterPro" id="IPR016195">
    <property type="entry name" value="Pol/histidinol_Pase-like"/>
</dbReference>
<dbReference type="SUPFAM" id="SSF89550">
    <property type="entry name" value="PHP domain-like"/>
    <property type="match status" value="1"/>
</dbReference>
<gene>
    <name evidence="25" type="primary">polX</name>
    <name evidence="25" type="ORF">H0921_08110</name>
</gene>
<evidence type="ECO:0000256" key="5">
    <source>
        <dbReference type="ARBA" id="ARBA00020020"/>
    </source>
</evidence>
<evidence type="ECO:0000256" key="15">
    <source>
        <dbReference type="ARBA" id="ARBA00023204"/>
    </source>
</evidence>
<keyword evidence="8" id="KW-0808">Transferase</keyword>
<dbReference type="SUPFAM" id="SSF47802">
    <property type="entry name" value="DNA polymerase beta, N-terminal domain-like"/>
    <property type="match status" value="1"/>
</dbReference>
<keyword evidence="25" id="KW-0540">Nuclease</keyword>
<dbReference type="SMART" id="SM00278">
    <property type="entry name" value="HhH1"/>
    <property type="match status" value="3"/>
</dbReference>
<evidence type="ECO:0000256" key="2">
    <source>
        <dbReference type="ARBA" id="ARBA00004496"/>
    </source>
</evidence>
<dbReference type="InterPro" id="IPR022312">
    <property type="entry name" value="DNA_pol_X"/>
</dbReference>
<evidence type="ECO:0000256" key="14">
    <source>
        <dbReference type="ARBA" id="ARBA00023053"/>
    </source>
</evidence>
<reference evidence="25 26" key="1">
    <citation type="submission" date="2020-07" db="EMBL/GenBank/DDBJ databases">
        <title>Thermogemmata thermophila gen. nov., sp. nov., a novel moderate thermophilic planctomycete from a Kamchatka hot spring.</title>
        <authorList>
            <person name="Elcheninov A.G."/>
            <person name="Podosokorskaya O.A."/>
            <person name="Kovaleva O.L."/>
            <person name="Novikov A."/>
            <person name="Bonch-Osmolovskaya E.A."/>
            <person name="Toshchakov S.V."/>
            <person name="Kublanov I.V."/>
        </authorList>
    </citation>
    <scope>NUCLEOTIDE SEQUENCE [LARGE SCALE GENOMIC DNA]</scope>
    <source>
        <strain evidence="25 26">2918</strain>
    </source>
</reference>
<dbReference type="InterPro" id="IPR004013">
    <property type="entry name" value="PHP_dom"/>
</dbReference>
<dbReference type="Pfam" id="PF14716">
    <property type="entry name" value="HHH_8"/>
    <property type="match status" value="1"/>
</dbReference>
<comment type="subcellular location">
    <subcellularLocation>
        <location evidence="2">Cytoplasm</location>
    </subcellularLocation>
</comment>
<dbReference type="GO" id="GO:0042578">
    <property type="term" value="F:phosphoric ester hydrolase activity"/>
    <property type="evidence" value="ECO:0007669"/>
    <property type="project" value="TreeGrafter"/>
</dbReference>
<evidence type="ECO:0000256" key="17">
    <source>
        <dbReference type="ARBA" id="ARBA00035726"/>
    </source>
</evidence>
<evidence type="ECO:0000256" key="1">
    <source>
        <dbReference type="ARBA" id="ARBA00001946"/>
    </source>
</evidence>
<dbReference type="InterPro" id="IPR002008">
    <property type="entry name" value="DNA_pol_X_beta-like"/>
</dbReference>
<dbReference type="Gene3D" id="3.30.210.10">
    <property type="entry name" value="DNA polymerase, thumb domain"/>
    <property type="match status" value="1"/>
</dbReference>
<dbReference type="SMART" id="SM00481">
    <property type="entry name" value="POLIIIAc"/>
    <property type="match status" value="1"/>
</dbReference>
<sequence length="596" mass="66726">MTKEEVAAALDEIGTLLELKGENPFRCNAYHQAARMIQQLEGDLHELVASGKLAEVRGIGEALQEKIATLVTTGRLSFLDELRASVPAGMVQMLRIPGLGPKKVKALYEQLHVRDIGELKAACERGEVARLKGFGDKTQAKILEGIEFLQRQGQRVRLDQALPLAEELMEQLRRGGHVQQIAVCGSVRRRRETVHDLDILVCSEAPQPVMDRFVRLPQVQQVLAQGPTRSSVVLVQHIQGEKITLQADLRIVTPSQYPYALLYFTGSKEHNIRLRQRALSRGWTLNEYMMGTESQPILAKTEEEIYAALGLAYIPPELREDTGEIEAAERGELPVLVEESDLRGVFHCHTTASDGRATLEEMALAAERLGLEYLGIADHSQSLTVAGGLSPQAVRDQWQQIDRLNARLHKVRLLKGTEVDILDDGSLDYPDELLAGFDYVVASVHTHFQMSREAMTARVCKALAHPAVTMLGHPTGRLLLKRDGYKIDLEAVLRTAAQYGKMIEINAQPQRLDLDWLHVKQARALGVPLVINPDAHALPELEYVRYGVMVARRGWLERRQVFNTRSLPEVLEELQRRKQAWLSASPARKKSAHRSH</sequence>
<evidence type="ECO:0000256" key="18">
    <source>
        <dbReference type="ARBA" id="ARBA00044632"/>
    </source>
</evidence>
<dbReference type="GO" id="GO:0005829">
    <property type="term" value="C:cytosol"/>
    <property type="evidence" value="ECO:0007669"/>
    <property type="project" value="TreeGrafter"/>
</dbReference>
<evidence type="ECO:0000256" key="6">
    <source>
        <dbReference type="ARBA" id="ARBA00022481"/>
    </source>
</evidence>
<keyword evidence="6" id="KW-0488">Methylation</keyword>
<keyword evidence="10" id="KW-0235">DNA replication</keyword>
<evidence type="ECO:0000256" key="20">
    <source>
        <dbReference type="ARBA" id="ARBA00045548"/>
    </source>
</evidence>
<dbReference type="GO" id="GO:0140078">
    <property type="term" value="F:class I DNA-(apurinic or apyrimidinic site) endonuclease activity"/>
    <property type="evidence" value="ECO:0007669"/>
    <property type="project" value="UniProtKB-EC"/>
</dbReference>
<evidence type="ECO:0000256" key="16">
    <source>
        <dbReference type="ARBA" id="ARBA00035717"/>
    </source>
</evidence>
<feature type="domain" description="Helix-hairpin-helix DNA-binding motif class 1" evidence="22">
    <location>
        <begin position="51"/>
        <end position="70"/>
    </location>
</feature>
<dbReference type="InterPro" id="IPR010996">
    <property type="entry name" value="HHH_MUS81"/>
</dbReference>
<comment type="caution">
    <text evidence="25">The sequence shown here is derived from an EMBL/GenBank/DDBJ whole genome shotgun (WGS) entry which is preliminary data.</text>
</comment>
<keyword evidence="13" id="KW-0239">DNA-directed DNA polymerase</keyword>
<dbReference type="PRINTS" id="PR00869">
    <property type="entry name" value="DNAPOLX"/>
</dbReference>
<dbReference type="InterPro" id="IPR002054">
    <property type="entry name" value="DNA-dir_DNA_pol_X"/>
</dbReference>
<evidence type="ECO:0000256" key="19">
    <source>
        <dbReference type="ARBA" id="ARBA00044678"/>
    </source>
</evidence>
<dbReference type="CDD" id="cd00141">
    <property type="entry name" value="NT_POLXc"/>
    <property type="match status" value="1"/>
</dbReference>
<dbReference type="GO" id="GO:0008270">
    <property type="term" value="F:zinc ion binding"/>
    <property type="evidence" value="ECO:0007669"/>
    <property type="project" value="TreeGrafter"/>
</dbReference>
<dbReference type="CDD" id="cd07436">
    <property type="entry name" value="PHP_PolX"/>
    <property type="match status" value="1"/>
</dbReference>
<dbReference type="Proteomes" id="UP000542342">
    <property type="component" value="Unassembled WGS sequence"/>
</dbReference>
<evidence type="ECO:0000313" key="26">
    <source>
        <dbReference type="Proteomes" id="UP000542342"/>
    </source>
</evidence>
<dbReference type="InterPro" id="IPR029398">
    <property type="entry name" value="PolB_thumb"/>
</dbReference>
<proteinExistence type="predicted"/>
<comment type="catalytic activity">
    <reaction evidence="21">
        <text>DNA(n) + a 2'-deoxyribonucleoside 5'-triphosphate = DNA(n+1) + diphosphate</text>
        <dbReference type="Rhea" id="RHEA:22508"/>
        <dbReference type="Rhea" id="RHEA-COMP:17339"/>
        <dbReference type="Rhea" id="RHEA-COMP:17340"/>
        <dbReference type="ChEBI" id="CHEBI:33019"/>
        <dbReference type="ChEBI" id="CHEBI:61560"/>
        <dbReference type="ChEBI" id="CHEBI:173112"/>
        <dbReference type="EC" id="2.7.7.7"/>
    </reaction>
</comment>
<feature type="domain" description="Helix-hairpin-helix DNA-binding motif class 1" evidence="22">
    <location>
        <begin position="126"/>
        <end position="145"/>
    </location>
</feature>
<dbReference type="InterPro" id="IPR003583">
    <property type="entry name" value="Hlx-hairpin-Hlx_DNA-bd_motif"/>
</dbReference>
<dbReference type="InterPro" id="IPR022311">
    <property type="entry name" value="PolX-like"/>
</dbReference>
<dbReference type="InterPro" id="IPR043519">
    <property type="entry name" value="NT_sf"/>
</dbReference>
<evidence type="ECO:0000256" key="9">
    <source>
        <dbReference type="ARBA" id="ARBA00022695"/>
    </source>
</evidence>
<dbReference type="InterPro" id="IPR050243">
    <property type="entry name" value="PHP_phosphatase"/>
</dbReference>
<keyword evidence="9" id="KW-0548">Nucleotidyltransferase</keyword>
<keyword evidence="25" id="KW-0269">Exonuclease</keyword>
<dbReference type="GO" id="GO:0006281">
    <property type="term" value="P:DNA repair"/>
    <property type="evidence" value="ECO:0007669"/>
    <property type="project" value="UniProtKB-KW"/>
</dbReference>
<evidence type="ECO:0000256" key="10">
    <source>
        <dbReference type="ARBA" id="ARBA00022705"/>
    </source>
</evidence>
<evidence type="ECO:0000256" key="4">
    <source>
        <dbReference type="ARBA" id="ARBA00012720"/>
    </source>
</evidence>
<dbReference type="AlphaFoldDB" id="A0A7V8VDP4"/>
<dbReference type="EC" id="2.7.7.7" evidence="3"/>
<keyword evidence="7" id="KW-0237">DNA synthesis</keyword>
<dbReference type="PANTHER" id="PTHR36928:SF1">
    <property type="entry name" value="PHOSPHATASE YCDX-RELATED"/>
    <property type="match status" value="1"/>
</dbReference>
<comment type="catalytic activity">
    <reaction evidence="19">
        <text>a 5'-end 2'-deoxyribose-2'-deoxyribonucleotide-DNA = (2E,4S)-4-hydroxypenten-2-al-5-phosphate + a 5'-end 5'-phospho-2'-deoxyribonucleoside-DNA + H(+)</text>
        <dbReference type="Rhea" id="RHEA:76255"/>
        <dbReference type="Rhea" id="RHEA-COMP:13180"/>
        <dbReference type="Rhea" id="RHEA-COMP:18657"/>
        <dbReference type="ChEBI" id="CHEBI:15378"/>
        <dbReference type="ChEBI" id="CHEBI:136412"/>
        <dbReference type="ChEBI" id="CHEBI:195194"/>
        <dbReference type="ChEBI" id="CHEBI:195195"/>
    </reaction>
</comment>
<keyword evidence="12" id="KW-0832">Ubl conjugation</keyword>
<dbReference type="Pfam" id="PF14520">
    <property type="entry name" value="HHH_5"/>
    <property type="match status" value="1"/>
</dbReference>
<comment type="function">
    <text evidence="20">Repair polymerase that plays a key role in base-excision repair. During this process, the damaged base is excised by specific DNA glycosylases, the DNA backbone is nicked at the abasic site by an apurinic/apyrimidic (AP) endonuclease, and POLB removes 5'-deoxyribose-phosphate from the preincised AP site acting as a 5'-deoxyribose-phosphate lyase (5'-dRP lyase); through its DNA polymerase activity, it adds one nucleotide to the 3' end of the arising single-nucleotide gap. Conducts 'gap-filling' DNA synthesis in a stepwise distributive fashion rather than in a processive fashion as for other DNA polymerases. It is also able to cleave sugar-phosphate bonds 3' to an intact AP site, acting as an AP lyase.</text>
</comment>
<dbReference type="Pfam" id="PF02811">
    <property type="entry name" value="PHP"/>
    <property type="match status" value="1"/>
</dbReference>
<feature type="domain" description="Helix-hairpin-helix DNA-binding motif class 1" evidence="22">
    <location>
        <begin position="91"/>
        <end position="110"/>
    </location>
</feature>
<dbReference type="RefSeq" id="WP_194537550.1">
    <property type="nucleotide sequence ID" value="NZ_JACEFB010000004.1"/>
</dbReference>
<dbReference type="NCBIfam" id="NF006375">
    <property type="entry name" value="PRK08609.1"/>
    <property type="match status" value="1"/>
</dbReference>
<accession>A0A7V8VDP4</accession>
<dbReference type="InterPro" id="IPR047967">
    <property type="entry name" value="PolX_PHP"/>
</dbReference>
<keyword evidence="15" id="KW-0234">DNA repair</keyword>
<dbReference type="Gene3D" id="1.10.150.110">
    <property type="entry name" value="DNA polymerase beta, N-terminal domain-like"/>
    <property type="match status" value="1"/>
</dbReference>
<protein>
    <recommendedName>
        <fullName evidence="5">DNA polymerase beta</fullName>
        <ecNumber evidence="3">2.7.7.7</ecNumber>
        <ecNumber evidence="4">4.2.99.18</ecNumber>
    </recommendedName>
    <alternativeName>
        <fullName evidence="16">5'-deoxyribose-phosphate lyase</fullName>
    </alternativeName>
    <alternativeName>
        <fullName evidence="17">AP lyase</fullName>
    </alternativeName>
</protein>
<evidence type="ECO:0000256" key="8">
    <source>
        <dbReference type="ARBA" id="ARBA00022679"/>
    </source>
</evidence>
<dbReference type="PIRSF" id="PIRSF005047">
    <property type="entry name" value="UCP005047_YshC"/>
    <property type="match status" value="1"/>
</dbReference>
<evidence type="ECO:0000256" key="3">
    <source>
        <dbReference type="ARBA" id="ARBA00012417"/>
    </source>
</evidence>
<evidence type="ECO:0000256" key="12">
    <source>
        <dbReference type="ARBA" id="ARBA00022843"/>
    </source>
</evidence>
<dbReference type="PANTHER" id="PTHR36928">
    <property type="entry name" value="PHOSPHATASE YCDX-RELATED"/>
    <property type="match status" value="1"/>
</dbReference>
<dbReference type="Gene3D" id="1.10.150.20">
    <property type="entry name" value="5' to 3' exonuclease, C-terminal subdomain"/>
    <property type="match status" value="1"/>
</dbReference>
<evidence type="ECO:0000259" key="22">
    <source>
        <dbReference type="SMART" id="SM00278"/>
    </source>
</evidence>
<keyword evidence="11" id="KW-0227">DNA damage</keyword>
<evidence type="ECO:0000256" key="13">
    <source>
        <dbReference type="ARBA" id="ARBA00022932"/>
    </source>
</evidence>
<dbReference type="InterPro" id="IPR027421">
    <property type="entry name" value="DNA_pol_lamdba_lyase_dom_sf"/>
</dbReference>
<comment type="catalytic activity">
    <reaction evidence="18">
        <text>2'-deoxyribonucleotide-(2'-deoxyribose 5'-phosphate)-2'-deoxyribonucleotide-DNA = a 3'-end 2'-deoxyribonucleotide-(2,3-dehydro-2,3-deoxyribose 5'-phosphate)-DNA + a 5'-end 5'-phospho-2'-deoxyribonucleoside-DNA + H(+)</text>
        <dbReference type="Rhea" id="RHEA:66592"/>
        <dbReference type="Rhea" id="RHEA-COMP:13180"/>
        <dbReference type="Rhea" id="RHEA-COMP:16897"/>
        <dbReference type="Rhea" id="RHEA-COMP:17067"/>
        <dbReference type="ChEBI" id="CHEBI:15378"/>
        <dbReference type="ChEBI" id="CHEBI:136412"/>
        <dbReference type="ChEBI" id="CHEBI:157695"/>
        <dbReference type="ChEBI" id="CHEBI:167181"/>
        <dbReference type="EC" id="4.2.99.18"/>
    </reaction>
</comment>
<dbReference type="InterPro" id="IPR003141">
    <property type="entry name" value="Pol/His_phosphatase_N"/>
</dbReference>
<evidence type="ECO:0000256" key="11">
    <source>
        <dbReference type="ARBA" id="ARBA00022763"/>
    </source>
</evidence>
<dbReference type="GO" id="GO:0003887">
    <property type="term" value="F:DNA-directed DNA polymerase activity"/>
    <property type="evidence" value="ECO:0007669"/>
    <property type="project" value="UniProtKB-KW"/>
</dbReference>
<dbReference type="EC" id="4.2.99.18" evidence="4"/>
<dbReference type="GO" id="GO:0003677">
    <property type="term" value="F:DNA binding"/>
    <property type="evidence" value="ECO:0007669"/>
    <property type="project" value="InterPro"/>
</dbReference>
<dbReference type="FunFam" id="3.20.20.140:FF:000047">
    <property type="entry name" value="PHP domain-containing protein"/>
    <property type="match status" value="1"/>
</dbReference>
<name>A0A7V8VDP4_9BACT</name>
<evidence type="ECO:0000256" key="7">
    <source>
        <dbReference type="ARBA" id="ARBA00022634"/>
    </source>
</evidence>
<dbReference type="SUPFAM" id="SSF158702">
    <property type="entry name" value="Sec63 N-terminal domain-like"/>
    <property type="match status" value="1"/>
</dbReference>
<evidence type="ECO:0000259" key="23">
    <source>
        <dbReference type="SMART" id="SM00481"/>
    </source>
</evidence>
<dbReference type="PRINTS" id="PR00870">
    <property type="entry name" value="DNAPOLXBETA"/>
</dbReference>
<evidence type="ECO:0000313" key="25">
    <source>
        <dbReference type="EMBL" id="MBA2226125.1"/>
    </source>
</evidence>
<keyword evidence="26" id="KW-1185">Reference proteome</keyword>
<keyword evidence="25" id="KW-0378">Hydrolase</keyword>
<feature type="domain" description="Polymerase/histidinol phosphatase N-terminal" evidence="23">
    <location>
        <begin position="344"/>
        <end position="423"/>
    </location>
</feature>
<dbReference type="SUPFAM" id="SSF81301">
    <property type="entry name" value="Nucleotidyltransferase"/>
    <property type="match status" value="1"/>
</dbReference>
<comment type="cofactor">
    <cofactor evidence="1">
        <name>Mg(2+)</name>
        <dbReference type="ChEBI" id="CHEBI:18420"/>
    </cofactor>
</comment>
<keyword evidence="14" id="KW-0915">Sodium</keyword>
<dbReference type="InterPro" id="IPR037160">
    <property type="entry name" value="DNA_Pol_thumb_sf"/>
</dbReference>
<evidence type="ECO:0000259" key="24">
    <source>
        <dbReference type="SMART" id="SM00483"/>
    </source>
</evidence>
<dbReference type="Gene3D" id="3.20.20.140">
    <property type="entry name" value="Metal-dependent hydrolases"/>
    <property type="match status" value="1"/>
</dbReference>
<dbReference type="GO" id="GO:0004527">
    <property type="term" value="F:exonuclease activity"/>
    <property type="evidence" value="ECO:0007669"/>
    <property type="project" value="UniProtKB-KW"/>
</dbReference>
<organism evidence="25 26">
    <name type="scientific">Thermogemmata fonticola</name>
    <dbReference type="NCBI Taxonomy" id="2755323"/>
    <lineage>
        <taxon>Bacteria</taxon>
        <taxon>Pseudomonadati</taxon>
        <taxon>Planctomycetota</taxon>
        <taxon>Planctomycetia</taxon>
        <taxon>Gemmatales</taxon>
        <taxon>Gemmataceae</taxon>
        <taxon>Thermogemmata</taxon>
    </lineage>
</organism>
<dbReference type="Gene3D" id="3.30.460.10">
    <property type="entry name" value="Beta Polymerase, domain 2"/>
    <property type="match status" value="1"/>
</dbReference>
<evidence type="ECO:0000256" key="21">
    <source>
        <dbReference type="ARBA" id="ARBA00049244"/>
    </source>
</evidence>